<keyword evidence="2" id="KW-0949">S-adenosyl-L-methionine</keyword>
<protein>
    <submittedName>
        <fullName evidence="6 7">Ribonucleoside-triphosphate reductase activating protein</fullName>
    </submittedName>
</protein>
<dbReference type="Proteomes" id="UP000215539">
    <property type="component" value="Chromosome 1"/>
</dbReference>
<dbReference type="InterPro" id="IPR013785">
    <property type="entry name" value="Aldolase_TIM"/>
</dbReference>
<reference evidence="7 9" key="2">
    <citation type="submission" date="2017-06" db="EMBL/GenBank/DDBJ databases">
        <authorList>
            <consortium name="Pathogen Informatics"/>
        </authorList>
    </citation>
    <scope>NUCLEOTIDE SEQUENCE [LARGE SCALE GENOMIC DNA]</scope>
    <source>
        <strain evidence="7 9">NCTC12947</strain>
    </source>
</reference>
<dbReference type="EMBL" id="CP014227">
    <property type="protein sequence ID" value="AMD84244.1"/>
    <property type="molecule type" value="Genomic_DNA"/>
</dbReference>
<accession>A0AAX2GZD1</accession>
<keyword evidence="4" id="KW-0408">Iron</keyword>
<dbReference type="RefSeq" id="WP_066427807.1">
    <property type="nucleotide sequence ID" value="NZ_CP014227.1"/>
</dbReference>
<dbReference type="Pfam" id="PF13353">
    <property type="entry name" value="Fer4_12"/>
    <property type="match status" value="1"/>
</dbReference>
<dbReference type="InterPro" id="IPR058240">
    <property type="entry name" value="rSAM_sf"/>
</dbReference>
<reference evidence="6 8" key="1">
    <citation type="submission" date="2016-02" db="EMBL/GenBank/DDBJ databases">
        <authorList>
            <person name="Holder M.E."/>
            <person name="Ajami N.J."/>
            <person name="Petrosino J.F."/>
        </authorList>
    </citation>
    <scope>NUCLEOTIDE SEQUENCE [LARGE SCALE GENOMIC DNA]</scope>
    <source>
        <strain evidence="6 8">CCUG 32990</strain>
    </source>
</reference>
<name>A0AAX2GZD1_9FLAO</name>
<evidence type="ECO:0000256" key="5">
    <source>
        <dbReference type="ARBA" id="ARBA00023014"/>
    </source>
</evidence>
<dbReference type="SUPFAM" id="SSF102114">
    <property type="entry name" value="Radical SAM enzymes"/>
    <property type="match status" value="1"/>
</dbReference>
<dbReference type="Gene3D" id="3.20.20.70">
    <property type="entry name" value="Aldolase class I"/>
    <property type="match status" value="1"/>
</dbReference>
<keyword evidence="8" id="KW-1185">Reference proteome</keyword>
<dbReference type="InterPro" id="IPR014191">
    <property type="entry name" value="Anaer_RNR_activator"/>
</dbReference>
<dbReference type="NCBIfam" id="TIGR02826">
    <property type="entry name" value="RNR_activ_nrdG3"/>
    <property type="match status" value="1"/>
</dbReference>
<dbReference type="InterPro" id="IPR007197">
    <property type="entry name" value="rSAM"/>
</dbReference>
<evidence type="ECO:0000313" key="9">
    <source>
        <dbReference type="Proteomes" id="UP000215539"/>
    </source>
</evidence>
<evidence type="ECO:0000313" key="6">
    <source>
        <dbReference type="EMBL" id="AMD84244.1"/>
    </source>
</evidence>
<gene>
    <name evidence="6" type="ORF">AXF12_01045</name>
    <name evidence="7" type="ORF">SAMEA44541418_01552</name>
</gene>
<evidence type="ECO:0000313" key="7">
    <source>
        <dbReference type="EMBL" id="SNV12342.1"/>
    </source>
</evidence>
<dbReference type="KEGG" id="chg:AXF12_01045"/>
<evidence type="ECO:0000256" key="3">
    <source>
        <dbReference type="ARBA" id="ARBA00022723"/>
    </source>
</evidence>
<evidence type="ECO:0000256" key="1">
    <source>
        <dbReference type="ARBA" id="ARBA00001966"/>
    </source>
</evidence>
<keyword evidence="5" id="KW-0411">Iron-sulfur</keyword>
<dbReference type="GO" id="GO:0003824">
    <property type="term" value="F:catalytic activity"/>
    <property type="evidence" value="ECO:0007669"/>
    <property type="project" value="InterPro"/>
</dbReference>
<dbReference type="SFLD" id="SFLDS00029">
    <property type="entry name" value="Radical_SAM"/>
    <property type="match status" value="1"/>
</dbReference>
<evidence type="ECO:0000256" key="4">
    <source>
        <dbReference type="ARBA" id="ARBA00023004"/>
    </source>
</evidence>
<dbReference type="EMBL" id="LT906449">
    <property type="protein sequence ID" value="SNV12342.1"/>
    <property type="molecule type" value="Genomic_DNA"/>
</dbReference>
<dbReference type="GO" id="GO:0051536">
    <property type="term" value="F:iron-sulfur cluster binding"/>
    <property type="evidence" value="ECO:0007669"/>
    <property type="project" value="UniProtKB-KW"/>
</dbReference>
<keyword evidence="3" id="KW-0479">Metal-binding</keyword>
<dbReference type="Proteomes" id="UP000065822">
    <property type="component" value="Chromosome"/>
</dbReference>
<dbReference type="GO" id="GO:0046872">
    <property type="term" value="F:metal ion binding"/>
    <property type="evidence" value="ECO:0007669"/>
    <property type="project" value="UniProtKB-KW"/>
</dbReference>
<comment type="cofactor">
    <cofactor evidence="1">
        <name>[4Fe-4S] cluster</name>
        <dbReference type="ChEBI" id="CHEBI:49883"/>
    </cofactor>
</comment>
<evidence type="ECO:0000313" key="8">
    <source>
        <dbReference type="Proteomes" id="UP000065822"/>
    </source>
</evidence>
<organism evidence="7 9">
    <name type="scientific">Capnocytophaga haemolytica</name>
    <dbReference type="NCBI Taxonomy" id="45243"/>
    <lineage>
        <taxon>Bacteria</taxon>
        <taxon>Pseudomonadati</taxon>
        <taxon>Bacteroidota</taxon>
        <taxon>Flavobacteriia</taxon>
        <taxon>Flavobacteriales</taxon>
        <taxon>Flavobacteriaceae</taxon>
        <taxon>Capnocytophaga</taxon>
    </lineage>
</organism>
<sequence length="158" mass="17826">MQILRYSTYDIVLQEVPNEISLCFTITGCPLACEGCHSSYTWDERWGTALTEDDLTALIDKYQGMISCVLFMGGEWCKEALLCFLQLAQQRGLKTALYTGLNHKQVGRQCPELLTALDYIKTGKWIPALGGLNSKTTNQIFTEVKTGRVMNELFLHSF</sequence>
<evidence type="ECO:0000256" key="2">
    <source>
        <dbReference type="ARBA" id="ARBA00022691"/>
    </source>
</evidence>
<dbReference type="AlphaFoldDB" id="A0AAX2GZD1"/>
<proteinExistence type="predicted"/>